<name>A0A834NLG4_VESVU</name>
<organism evidence="2 3">
    <name type="scientific">Vespula vulgaris</name>
    <name type="common">Yellow jacket</name>
    <name type="synonym">Wasp</name>
    <dbReference type="NCBI Taxonomy" id="7454"/>
    <lineage>
        <taxon>Eukaryota</taxon>
        <taxon>Metazoa</taxon>
        <taxon>Ecdysozoa</taxon>
        <taxon>Arthropoda</taxon>
        <taxon>Hexapoda</taxon>
        <taxon>Insecta</taxon>
        <taxon>Pterygota</taxon>
        <taxon>Neoptera</taxon>
        <taxon>Endopterygota</taxon>
        <taxon>Hymenoptera</taxon>
        <taxon>Apocrita</taxon>
        <taxon>Aculeata</taxon>
        <taxon>Vespoidea</taxon>
        <taxon>Vespidae</taxon>
        <taxon>Vespinae</taxon>
        <taxon>Vespula</taxon>
    </lineage>
</organism>
<protein>
    <submittedName>
        <fullName evidence="2">Uncharacterized protein</fullName>
    </submittedName>
</protein>
<dbReference type="Proteomes" id="UP000614350">
    <property type="component" value="Unassembled WGS sequence"/>
</dbReference>
<gene>
    <name evidence="2" type="ORF">HZH66_000949</name>
</gene>
<dbReference type="AlphaFoldDB" id="A0A834NLG4"/>
<reference evidence="2" key="1">
    <citation type="journal article" date="2020" name="G3 (Bethesda)">
        <title>High-Quality Assemblies for Three Invasive Social Wasps from the &lt;i&gt;Vespula&lt;/i&gt; Genus.</title>
        <authorList>
            <person name="Harrop T.W.R."/>
            <person name="Guhlin J."/>
            <person name="McLaughlin G.M."/>
            <person name="Permina E."/>
            <person name="Stockwell P."/>
            <person name="Gilligan J."/>
            <person name="Le Lec M.F."/>
            <person name="Gruber M.A.M."/>
            <person name="Quinn O."/>
            <person name="Lovegrove M."/>
            <person name="Duncan E.J."/>
            <person name="Remnant E.J."/>
            <person name="Van Eeckhoven J."/>
            <person name="Graham B."/>
            <person name="Knapp R.A."/>
            <person name="Langford K.W."/>
            <person name="Kronenberg Z."/>
            <person name="Press M.O."/>
            <person name="Eacker S.M."/>
            <person name="Wilson-Rankin E.E."/>
            <person name="Purcell J."/>
            <person name="Lester P.J."/>
            <person name="Dearden P.K."/>
        </authorList>
    </citation>
    <scope>NUCLEOTIDE SEQUENCE</scope>
    <source>
        <strain evidence="2">Marl-1</strain>
    </source>
</reference>
<keyword evidence="3" id="KW-1185">Reference proteome</keyword>
<accession>A0A834NLG4</accession>
<feature type="compositionally biased region" description="Basic and acidic residues" evidence="1">
    <location>
        <begin position="8"/>
        <end position="18"/>
    </location>
</feature>
<evidence type="ECO:0000313" key="3">
    <source>
        <dbReference type="Proteomes" id="UP000614350"/>
    </source>
</evidence>
<proteinExistence type="predicted"/>
<evidence type="ECO:0000256" key="1">
    <source>
        <dbReference type="SAM" id="MobiDB-lite"/>
    </source>
</evidence>
<comment type="caution">
    <text evidence="2">The sequence shown here is derived from an EMBL/GenBank/DDBJ whole genome shotgun (WGS) entry which is preliminary data.</text>
</comment>
<dbReference type="EMBL" id="JACSEA010000001">
    <property type="protein sequence ID" value="KAF7412053.1"/>
    <property type="molecule type" value="Genomic_DNA"/>
</dbReference>
<evidence type="ECO:0000313" key="2">
    <source>
        <dbReference type="EMBL" id="KAF7412053.1"/>
    </source>
</evidence>
<feature type="region of interest" description="Disordered" evidence="1">
    <location>
        <begin position="1"/>
        <end position="22"/>
    </location>
</feature>
<sequence length="85" mass="9255">MSEDEEEHSGCGKTSERRRAIKSISYQAPREITSSLHKSLNRLVAAAFPPASASMDAERRRVARAEGIELSTELEGATPKDKLAA</sequence>